<reference evidence="3" key="1">
    <citation type="submission" date="2022-11" db="UniProtKB">
        <authorList>
            <consortium name="WormBaseParasite"/>
        </authorList>
    </citation>
    <scope>IDENTIFICATION</scope>
</reference>
<dbReference type="Proteomes" id="UP000887574">
    <property type="component" value="Unplaced"/>
</dbReference>
<protein>
    <submittedName>
        <fullName evidence="3">Uncharacterized protein</fullName>
    </submittedName>
</protein>
<feature type="region of interest" description="Disordered" evidence="1">
    <location>
        <begin position="59"/>
        <end position="91"/>
    </location>
</feature>
<dbReference type="WBParaSite" id="jg18123">
    <property type="protein sequence ID" value="jg18123"/>
    <property type="gene ID" value="jg18123"/>
</dbReference>
<organism evidence="2 3">
    <name type="scientific">Ditylenchus dipsaci</name>
    <dbReference type="NCBI Taxonomy" id="166011"/>
    <lineage>
        <taxon>Eukaryota</taxon>
        <taxon>Metazoa</taxon>
        <taxon>Ecdysozoa</taxon>
        <taxon>Nematoda</taxon>
        <taxon>Chromadorea</taxon>
        <taxon>Rhabditida</taxon>
        <taxon>Tylenchina</taxon>
        <taxon>Tylenchomorpha</taxon>
        <taxon>Sphaerularioidea</taxon>
        <taxon>Anguinidae</taxon>
        <taxon>Anguininae</taxon>
        <taxon>Ditylenchus</taxon>
    </lineage>
</organism>
<evidence type="ECO:0000313" key="3">
    <source>
        <dbReference type="WBParaSite" id="jg18123"/>
    </source>
</evidence>
<sequence length="133" mass="14481">MQPSGSSSTYVNGSMSVNENGIHRRLLPMHQPNGLLSNNHNKLEWIFSWRGEGKWHEENGIDARQSPSSIGPAVKQVGQANSKKRPHPAATSTLTGINMAALPASQQALVKKFRPIVPNNTSNSIELTEIVGF</sequence>
<evidence type="ECO:0000313" key="2">
    <source>
        <dbReference type="Proteomes" id="UP000887574"/>
    </source>
</evidence>
<name>A0A915DDN1_9BILA</name>
<proteinExistence type="predicted"/>
<accession>A0A915DDN1</accession>
<evidence type="ECO:0000256" key="1">
    <source>
        <dbReference type="SAM" id="MobiDB-lite"/>
    </source>
</evidence>
<keyword evidence="2" id="KW-1185">Reference proteome</keyword>
<dbReference type="AlphaFoldDB" id="A0A915DDN1"/>